<dbReference type="SUPFAM" id="SSF53474">
    <property type="entry name" value="alpha/beta-Hydrolases"/>
    <property type="match status" value="1"/>
</dbReference>
<evidence type="ECO:0000313" key="3">
    <source>
        <dbReference type="Proteomes" id="UP001370100"/>
    </source>
</evidence>
<dbReference type="InterPro" id="IPR029058">
    <property type="entry name" value="AB_hydrolase_fold"/>
</dbReference>
<gene>
    <name evidence="2" type="ORF">WCD41_10720</name>
</gene>
<dbReference type="InterPro" id="IPR000073">
    <property type="entry name" value="AB_hydrolase_1"/>
</dbReference>
<feature type="domain" description="AB hydrolase-1" evidence="1">
    <location>
        <begin position="29"/>
        <end position="141"/>
    </location>
</feature>
<keyword evidence="3" id="KW-1185">Reference proteome</keyword>
<dbReference type="Pfam" id="PF00561">
    <property type="entry name" value="Abhydrolase_1"/>
    <property type="match status" value="1"/>
</dbReference>
<dbReference type="EMBL" id="JBBEGL010000003">
    <property type="protein sequence ID" value="MEJ2886921.1"/>
    <property type="molecule type" value="Genomic_DNA"/>
</dbReference>
<dbReference type="Proteomes" id="UP001370100">
    <property type="component" value="Unassembled WGS sequence"/>
</dbReference>
<dbReference type="InterPro" id="IPR050228">
    <property type="entry name" value="Carboxylesterase_BioH"/>
</dbReference>
<dbReference type="GO" id="GO:0016787">
    <property type="term" value="F:hydrolase activity"/>
    <property type="evidence" value="ECO:0007669"/>
    <property type="project" value="UniProtKB-KW"/>
</dbReference>
<sequence length="279" mass="29209">MTVPAATPISDALAVPGARLHHEVRGAGPLVVLLGTPMDADAFAGLANLLAADHTVLTTDVRGIGRSPVDDPDASPTLSTRADDVARLIRHVGADGPVTLFGSSGGAVTALAVALEHPDLVDTVVAHEPPLVELLPDRDERHVGEDVVIERWFAGDHAGSWRAFLENAAIRMPEEVFQMVFAGEPDAAAKADGDYQNAHLLRPTTHFRPDVDALRTGTPRIVVGIGEDSAGQLCDRTSRALADALGIAPTLFPGDHVGFAEDPAAFLPVLRAVLPGRAT</sequence>
<dbReference type="PANTHER" id="PTHR43194:SF2">
    <property type="entry name" value="PEROXISOMAL MEMBRANE PROTEIN LPX1"/>
    <property type="match status" value="1"/>
</dbReference>
<dbReference type="PANTHER" id="PTHR43194">
    <property type="entry name" value="HYDROLASE ALPHA/BETA FOLD FAMILY"/>
    <property type="match status" value="1"/>
</dbReference>
<proteinExistence type="predicted"/>
<dbReference type="Gene3D" id="3.40.50.1820">
    <property type="entry name" value="alpha/beta hydrolase"/>
    <property type="match status" value="1"/>
</dbReference>
<comment type="caution">
    <text evidence="2">The sequence shown here is derived from an EMBL/GenBank/DDBJ whole genome shotgun (WGS) entry which is preliminary data.</text>
</comment>
<reference evidence="2 3" key="1">
    <citation type="submission" date="2024-03" db="EMBL/GenBank/DDBJ databases">
        <title>Actinomycetospora sp. OC33-EN06, a novel actinomycete isolated from wild orchid (Aerides multiflora).</title>
        <authorList>
            <person name="Suriyachadkun C."/>
        </authorList>
    </citation>
    <scope>NUCLEOTIDE SEQUENCE [LARGE SCALE GENOMIC DNA]</scope>
    <source>
        <strain evidence="2 3">OC33-EN06</strain>
    </source>
</reference>
<evidence type="ECO:0000259" key="1">
    <source>
        <dbReference type="Pfam" id="PF00561"/>
    </source>
</evidence>
<name>A0ABU8N5I6_9PSEU</name>
<organism evidence="2 3">
    <name type="scientific">Actinomycetospora aeridis</name>
    <dbReference type="NCBI Taxonomy" id="3129231"/>
    <lineage>
        <taxon>Bacteria</taxon>
        <taxon>Bacillati</taxon>
        <taxon>Actinomycetota</taxon>
        <taxon>Actinomycetes</taxon>
        <taxon>Pseudonocardiales</taxon>
        <taxon>Pseudonocardiaceae</taxon>
        <taxon>Actinomycetospora</taxon>
    </lineage>
</organism>
<keyword evidence="2" id="KW-0378">Hydrolase</keyword>
<evidence type="ECO:0000313" key="2">
    <source>
        <dbReference type="EMBL" id="MEJ2886921.1"/>
    </source>
</evidence>
<accession>A0ABU8N5I6</accession>
<protein>
    <submittedName>
        <fullName evidence="2">Alpha/beta hydrolase family protein</fullName>
    </submittedName>
</protein>
<dbReference type="RefSeq" id="WP_337713419.1">
    <property type="nucleotide sequence ID" value="NZ_JBBEGL010000003.1"/>
</dbReference>